<comment type="function">
    <text evidence="2 14">This enzyme scavenges exogenous and endogenous cytidine and 2'-deoxycytidine for UMP synthesis.</text>
</comment>
<dbReference type="InterPro" id="IPR002125">
    <property type="entry name" value="CMP_dCMP_dom"/>
</dbReference>
<dbReference type="GO" id="GO:0005829">
    <property type="term" value="C:cytosol"/>
    <property type="evidence" value="ECO:0007669"/>
    <property type="project" value="TreeGrafter"/>
</dbReference>
<protein>
    <recommendedName>
        <fullName evidence="5 14">Cytidine deaminase</fullName>
        <ecNumber evidence="4 14">3.5.4.5</ecNumber>
    </recommendedName>
    <alternativeName>
        <fullName evidence="9 14">Cytidine aminohydrolase</fullName>
    </alternativeName>
</protein>
<evidence type="ECO:0000256" key="2">
    <source>
        <dbReference type="ARBA" id="ARBA00003949"/>
    </source>
</evidence>
<dbReference type="CDD" id="cd01283">
    <property type="entry name" value="cytidine_deaminase"/>
    <property type="match status" value="1"/>
</dbReference>
<evidence type="ECO:0000256" key="3">
    <source>
        <dbReference type="ARBA" id="ARBA00006576"/>
    </source>
</evidence>
<dbReference type="Gene3D" id="3.40.140.10">
    <property type="entry name" value="Cytidine Deaminase, domain 2"/>
    <property type="match status" value="1"/>
</dbReference>
<evidence type="ECO:0000256" key="11">
    <source>
        <dbReference type="ARBA" id="ARBA00049558"/>
    </source>
</evidence>
<dbReference type="FunFam" id="3.40.140.10:FF:000008">
    <property type="entry name" value="Cytidine deaminase"/>
    <property type="match status" value="1"/>
</dbReference>
<evidence type="ECO:0000256" key="14">
    <source>
        <dbReference type="RuleBase" id="RU364006"/>
    </source>
</evidence>
<evidence type="ECO:0000259" key="15">
    <source>
        <dbReference type="PROSITE" id="PS51747"/>
    </source>
</evidence>
<evidence type="ECO:0000256" key="4">
    <source>
        <dbReference type="ARBA" id="ARBA00012783"/>
    </source>
</evidence>
<evidence type="ECO:0000313" key="16">
    <source>
        <dbReference type="EMBL" id="AVM42085.1"/>
    </source>
</evidence>
<dbReference type="OrthoDB" id="9795347at2"/>
<dbReference type="PANTHER" id="PTHR11644">
    <property type="entry name" value="CYTIDINE DEAMINASE"/>
    <property type="match status" value="1"/>
</dbReference>
<comment type="catalytic activity">
    <reaction evidence="10 14">
        <text>2'-deoxycytidine + H2O + H(+) = 2'-deoxyuridine + NH4(+)</text>
        <dbReference type="Rhea" id="RHEA:13433"/>
        <dbReference type="ChEBI" id="CHEBI:15377"/>
        <dbReference type="ChEBI" id="CHEBI:15378"/>
        <dbReference type="ChEBI" id="CHEBI:15698"/>
        <dbReference type="ChEBI" id="CHEBI:16450"/>
        <dbReference type="ChEBI" id="CHEBI:28938"/>
        <dbReference type="EC" id="3.5.4.5"/>
    </reaction>
</comment>
<dbReference type="GO" id="GO:0055086">
    <property type="term" value="P:nucleobase-containing small molecule metabolic process"/>
    <property type="evidence" value="ECO:0007669"/>
    <property type="project" value="UniProtKB-ARBA"/>
</dbReference>
<evidence type="ECO:0000313" key="17">
    <source>
        <dbReference type="Proteomes" id="UP000237947"/>
    </source>
</evidence>
<dbReference type="InterPro" id="IPR016192">
    <property type="entry name" value="APOBEC/CMP_deaminase_Zn-bd"/>
</dbReference>
<dbReference type="PANTHER" id="PTHR11644:SF2">
    <property type="entry name" value="CYTIDINE DEAMINASE"/>
    <property type="match status" value="1"/>
</dbReference>
<evidence type="ECO:0000256" key="12">
    <source>
        <dbReference type="PIRSR" id="PIRSR606262-1"/>
    </source>
</evidence>
<comment type="cofactor">
    <cofactor evidence="1 13 14">
        <name>Zn(2+)</name>
        <dbReference type="ChEBI" id="CHEBI:29105"/>
    </cofactor>
</comment>
<evidence type="ECO:0000256" key="1">
    <source>
        <dbReference type="ARBA" id="ARBA00001947"/>
    </source>
</evidence>
<keyword evidence="17" id="KW-1185">Reference proteome</keyword>
<dbReference type="Proteomes" id="UP000237947">
    <property type="component" value="Chromosome"/>
</dbReference>
<dbReference type="GO" id="GO:0008270">
    <property type="term" value="F:zinc ion binding"/>
    <property type="evidence" value="ECO:0007669"/>
    <property type="project" value="UniProtKB-UniRule"/>
</dbReference>
<dbReference type="PROSITE" id="PS00903">
    <property type="entry name" value="CYT_DCMP_DEAMINASES_1"/>
    <property type="match status" value="1"/>
</dbReference>
<dbReference type="GO" id="GO:0072527">
    <property type="term" value="P:pyrimidine-containing compound metabolic process"/>
    <property type="evidence" value="ECO:0007669"/>
    <property type="project" value="UniProtKB-ARBA"/>
</dbReference>
<dbReference type="RefSeq" id="WP_106012071.1">
    <property type="nucleotide sequence ID" value="NZ_CP027226.1"/>
</dbReference>
<accession>A0A2S0KM28</accession>
<evidence type="ECO:0000256" key="5">
    <source>
        <dbReference type="ARBA" id="ARBA00018266"/>
    </source>
</evidence>
<evidence type="ECO:0000256" key="9">
    <source>
        <dbReference type="ARBA" id="ARBA00032005"/>
    </source>
</evidence>
<dbReference type="InterPro" id="IPR016193">
    <property type="entry name" value="Cytidine_deaminase-like"/>
</dbReference>
<dbReference type="NCBIfam" id="TIGR01354">
    <property type="entry name" value="cyt_deam_tetra"/>
    <property type="match status" value="1"/>
</dbReference>
<organism evidence="16 17">
    <name type="scientific">Fastidiosipila sanguinis</name>
    <dbReference type="NCBI Taxonomy" id="236753"/>
    <lineage>
        <taxon>Bacteria</taxon>
        <taxon>Bacillati</taxon>
        <taxon>Bacillota</taxon>
        <taxon>Clostridia</taxon>
        <taxon>Eubacteriales</taxon>
        <taxon>Oscillospiraceae</taxon>
        <taxon>Fastidiosipila</taxon>
    </lineage>
</organism>
<evidence type="ECO:0000256" key="7">
    <source>
        <dbReference type="ARBA" id="ARBA00022801"/>
    </source>
</evidence>
<dbReference type="AlphaFoldDB" id="A0A2S0KM28"/>
<keyword evidence="8 13" id="KW-0862">Zinc</keyword>
<dbReference type="InterPro" id="IPR006262">
    <property type="entry name" value="Cyt_deam_tetra"/>
</dbReference>
<dbReference type="NCBIfam" id="NF004064">
    <property type="entry name" value="PRK05578.1"/>
    <property type="match status" value="1"/>
</dbReference>
<feature type="binding site" evidence="13">
    <location>
        <position position="63"/>
    </location>
    <ligand>
        <name>Zn(2+)</name>
        <dbReference type="ChEBI" id="CHEBI:29105"/>
        <note>catalytic</note>
    </ligand>
</feature>
<feature type="domain" description="CMP/dCMP-type deaminase" evidence="15">
    <location>
        <begin position="11"/>
        <end position="144"/>
    </location>
</feature>
<keyword evidence="7 14" id="KW-0378">Hydrolase</keyword>
<evidence type="ECO:0000256" key="8">
    <source>
        <dbReference type="ARBA" id="ARBA00022833"/>
    </source>
</evidence>
<keyword evidence="6 13" id="KW-0479">Metal-binding</keyword>
<dbReference type="SUPFAM" id="SSF53927">
    <property type="entry name" value="Cytidine deaminase-like"/>
    <property type="match status" value="1"/>
</dbReference>
<dbReference type="GO" id="GO:0042802">
    <property type="term" value="F:identical protein binding"/>
    <property type="evidence" value="ECO:0007669"/>
    <property type="project" value="UniProtKB-ARBA"/>
</dbReference>
<sequence length="148" mass="16358">MSKSELKISKKNIEDLIAEALHARNSAYAPYSNYKVGAAVLTKDGHIYSGANIENASFPAGICAERSAMVKAILENKLEFTAIAIVGAHAELTEPTQFAYPCGVCRQFMAEFFDQNTMVIVAKSKTEYNVYEFEEILPFSFGKSNLEK</sequence>
<comment type="similarity">
    <text evidence="3 14">Belongs to the cytidine and deoxycytidylate deaminase family.</text>
</comment>
<evidence type="ECO:0000256" key="13">
    <source>
        <dbReference type="PIRSR" id="PIRSR606262-3"/>
    </source>
</evidence>
<dbReference type="PROSITE" id="PS51747">
    <property type="entry name" value="CYT_DCMP_DEAMINASES_2"/>
    <property type="match status" value="1"/>
</dbReference>
<feature type="binding site" evidence="13">
    <location>
        <position position="105"/>
    </location>
    <ligand>
        <name>Zn(2+)</name>
        <dbReference type="ChEBI" id="CHEBI:29105"/>
        <note>catalytic</note>
    </ligand>
</feature>
<dbReference type="KEGG" id="fsa:C5Q98_02040"/>
<feature type="binding site" evidence="13">
    <location>
        <position position="102"/>
    </location>
    <ligand>
        <name>Zn(2+)</name>
        <dbReference type="ChEBI" id="CHEBI:29105"/>
        <note>catalytic</note>
    </ligand>
</feature>
<evidence type="ECO:0000256" key="10">
    <source>
        <dbReference type="ARBA" id="ARBA00049252"/>
    </source>
</evidence>
<proteinExistence type="inferred from homology"/>
<evidence type="ECO:0000256" key="6">
    <source>
        <dbReference type="ARBA" id="ARBA00022723"/>
    </source>
</evidence>
<dbReference type="EMBL" id="CP027226">
    <property type="protein sequence ID" value="AVM42085.1"/>
    <property type="molecule type" value="Genomic_DNA"/>
</dbReference>
<name>A0A2S0KM28_9FIRM</name>
<feature type="active site" description="Proton donor" evidence="12">
    <location>
        <position position="65"/>
    </location>
</feature>
<comment type="catalytic activity">
    <reaction evidence="11 14">
        <text>cytidine + H2O + H(+) = uridine + NH4(+)</text>
        <dbReference type="Rhea" id="RHEA:16069"/>
        <dbReference type="ChEBI" id="CHEBI:15377"/>
        <dbReference type="ChEBI" id="CHEBI:15378"/>
        <dbReference type="ChEBI" id="CHEBI:16704"/>
        <dbReference type="ChEBI" id="CHEBI:17562"/>
        <dbReference type="ChEBI" id="CHEBI:28938"/>
        <dbReference type="EC" id="3.5.4.5"/>
    </reaction>
</comment>
<dbReference type="InterPro" id="IPR050202">
    <property type="entry name" value="Cyt/Deoxycyt_deaminase"/>
</dbReference>
<dbReference type="Pfam" id="PF00383">
    <property type="entry name" value="dCMP_cyt_deam_1"/>
    <property type="match status" value="1"/>
</dbReference>
<gene>
    <name evidence="16" type="primary">cdd</name>
    <name evidence="16" type="ORF">C5Q98_02040</name>
</gene>
<dbReference type="EC" id="3.5.4.5" evidence="4 14"/>
<dbReference type="GO" id="GO:0004126">
    <property type="term" value="F:cytidine deaminase activity"/>
    <property type="evidence" value="ECO:0007669"/>
    <property type="project" value="UniProtKB-UniRule"/>
</dbReference>
<reference evidence="17" key="1">
    <citation type="submission" date="2018-02" db="EMBL/GenBank/DDBJ databases">
        <authorList>
            <person name="Holder M.E."/>
            <person name="Ajami N.J."/>
            <person name="Petrosino J.F."/>
        </authorList>
    </citation>
    <scope>NUCLEOTIDE SEQUENCE [LARGE SCALE GENOMIC DNA]</scope>
    <source>
        <strain evidence="17">CCUG 47711</strain>
    </source>
</reference>